<dbReference type="RefSeq" id="WP_137717520.1">
    <property type="nucleotide sequence ID" value="NZ_CP053941.1"/>
</dbReference>
<dbReference type="PANTHER" id="PTHR13947">
    <property type="entry name" value="GNAT FAMILY N-ACETYLTRANSFERASE"/>
    <property type="match status" value="1"/>
</dbReference>
<dbReference type="GeneID" id="55593884"/>
<dbReference type="PROSITE" id="PS51186">
    <property type="entry name" value="GNAT"/>
    <property type="match status" value="1"/>
</dbReference>
<dbReference type="PANTHER" id="PTHR13947:SF37">
    <property type="entry name" value="LD18367P"/>
    <property type="match status" value="1"/>
</dbReference>
<dbReference type="CDD" id="cd04301">
    <property type="entry name" value="NAT_SF"/>
    <property type="match status" value="1"/>
</dbReference>
<feature type="domain" description="N-acetyltransferase" evidence="2">
    <location>
        <begin position="18"/>
        <end position="180"/>
    </location>
</feature>
<proteinExistence type="predicted"/>
<keyword evidence="4" id="KW-1185">Reference proteome</keyword>
<dbReference type="GO" id="GO:0008080">
    <property type="term" value="F:N-acetyltransferase activity"/>
    <property type="evidence" value="ECO:0007669"/>
    <property type="project" value="InterPro"/>
</dbReference>
<keyword evidence="1 3" id="KW-0808">Transferase</keyword>
<evidence type="ECO:0000313" key="4">
    <source>
        <dbReference type="Proteomes" id="UP000505020"/>
    </source>
</evidence>
<gene>
    <name evidence="3" type="ORF">HPS36_02740</name>
</gene>
<evidence type="ECO:0000256" key="1">
    <source>
        <dbReference type="ARBA" id="ARBA00022679"/>
    </source>
</evidence>
<reference evidence="3 4" key="1">
    <citation type="submission" date="2020-05" db="EMBL/GenBank/DDBJ databases">
        <title>Halorubrum RHB-C sp.nov., an extremely halophilic archaeon isolated from solar salt farm.</title>
        <authorList>
            <person name="Ho H."/>
            <person name="Danganan R.E."/>
            <person name="Dedeles G.R."/>
            <person name="Kim S.-G."/>
        </authorList>
    </citation>
    <scope>NUCLEOTIDE SEQUENCE [LARGE SCALE GENOMIC DNA]</scope>
    <source>
        <strain evidence="3 4">RHB-C</strain>
    </source>
</reference>
<name>A0A7D4BZN2_9EURY</name>
<dbReference type="KEGG" id="hsai:HPS36_02740"/>
<organism evidence="3 4">
    <name type="scientific">Halorubrum salinarum</name>
    <dbReference type="NCBI Taxonomy" id="2739057"/>
    <lineage>
        <taxon>Archaea</taxon>
        <taxon>Methanobacteriati</taxon>
        <taxon>Methanobacteriota</taxon>
        <taxon>Stenosarchaea group</taxon>
        <taxon>Halobacteria</taxon>
        <taxon>Halobacteriales</taxon>
        <taxon>Haloferacaceae</taxon>
        <taxon>Halorubrum</taxon>
    </lineage>
</organism>
<dbReference type="InterPro" id="IPR050769">
    <property type="entry name" value="NAT_camello-type"/>
</dbReference>
<dbReference type="Proteomes" id="UP000505020">
    <property type="component" value="Chromosome"/>
</dbReference>
<dbReference type="AlphaFoldDB" id="A0A7D4BZN2"/>
<evidence type="ECO:0000259" key="2">
    <source>
        <dbReference type="PROSITE" id="PS51186"/>
    </source>
</evidence>
<dbReference type="InterPro" id="IPR000182">
    <property type="entry name" value="GNAT_dom"/>
</dbReference>
<sequence length="180" mass="19444">MDVREPESAAEVRAGRELTVRAWAEGYGDLLSPDALSTIEEVMLDQDFEQEHAEFTGSEVDNRALVAVADDGAGGSTTVVGWATLVWDDEWTGEFVGDDEAELRACYVDPEHQGAGVGGALVEAVLSRVPTGYDRLVLEAFEAHDESRAFYEGQGFEPRATGEIVVVGESNPSVVYAREC</sequence>
<dbReference type="Gene3D" id="3.40.630.30">
    <property type="match status" value="1"/>
</dbReference>
<protein>
    <submittedName>
        <fullName evidence="3">GNAT family N-acetyltransferase</fullName>
    </submittedName>
</protein>
<accession>A0A7D4BZN2</accession>
<dbReference type="Pfam" id="PF00583">
    <property type="entry name" value="Acetyltransf_1"/>
    <property type="match status" value="1"/>
</dbReference>
<dbReference type="InterPro" id="IPR016181">
    <property type="entry name" value="Acyl_CoA_acyltransferase"/>
</dbReference>
<dbReference type="EMBL" id="CP053941">
    <property type="protein sequence ID" value="QKG91816.1"/>
    <property type="molecule type" value="Genomic_DNA"/>
</dbReference>
<dbReference type="SUPFAM" id="SSF55729">
    <property type="entry name" value="Acyl-CoA N-acyltransferases (Nat)"/>
    <property type="match status" value="1"/>
</dbReference>
<evidence type="ECO:0000313" key="3">
    <source>
        <dbReference type="EMBL" id="QKG91816.1"/>
    </source>
</evidence>